<keyword evidence="4 8" id="KW-0812">Transmembrane</keyword>
<feature type="transmembrane region" description="Helical" evidence="8">
    <location>
        <begin position="683"/>
        <end position="708"/>
    </location>
</feature>
<dbReference type="Gene3D" id="1.20.1640.10">
    <property type="entry name" value="Multidrug efflux transporter AcrB transmembrane domain"/>
    <property type="match status" value="2"/>
</dbReference>
<feature type="transmembrane region" description="Helical" evidence="8">
    <location>
        <begin position="207"/>
        <end position="227"/>
    </location>
</feature>
<dbReference type="PROSITE" id="PS50156">
    <property type="entry name" value="SSD"/>
    <property type="match status" value="1"/>
</dbReference>
<feature type="transmembrane region" description="Helical" evidence="8">
    <location>
        <begin position="233"/>
        <end position="254"/>
    </location>
</feature>
<name>A0ABY4Q756_9ACTN</name>
<dbReference type="InterPro" id="IPR050545">
    <property type="entry name" value="Mycobact_MmpL"/>
</dbReference>
<proteinExistence type="inferred from homology"/>
<dbReference type="InterPro" id="IPR004869">
    <property type="entry name" value="MMPL_dom"/>
</dbReference>
<feature type="compositionally biased region" description="Low complexity" evidence="7">
    <location>
        <begin position="345"/>
        <end position="356"/>
    </location>
</feature>
<keyword evidence="11" id="KW-1185">Reference proteome</keyword>
<dbReference type="SUPFAM" id="SSF82866">
    <property type="entry name" value="Multidrug efflux transporter AcrB transmembrane domain"/>
    <property type="match status" value="2"/>
</dbReference>
<feature type="transmembrane region" description="Helical" evidence="8">
    <location>
        <begin position="180"/>
        <end position="200"/>
    </location>
</feature>
<evidence type="ECO:0000256" key="3">
    <source>
        <dbReference type="ARBA" id="ARBA00022475"/>
    </source>
</evidence>
<evidence type="ECO:0000256" key="5">
    <source>
        <dbReference type="ARBA" id="ARBA00022989"/>
    </source>
</evidence>
<dbReference type="EMBL" id="CP097289">
    <property type="protein sequence ID" value="UQT60853.1"/>
    <property type="molecule type" value="Genomic_DNA"/>
</dbReference>
<feature type="transmembrane region" description="Helical" evidence="8">
    <location>
        <begin position="604"/>
        <end position="623"/>
    </location>
</feature>
<organism evidence="10 11">
    <name type="scientific">Streptomyces durmitorensis</name>
    <dbReference type="NCBI Taxonomy" id="319947"/>
    <lineage>
        <taxon>Bacteria</taxon>
        <taxon>Bacillati</taxon>
        <taxon>Actinomycetota</taxon>
        <taxon>Actinomycetes</taxon>
        <taxon>Kitasatosporales</taxon>
        <taxon>Streptomycetaceae</taxon>
        <taxon>Streptomyces</taxon>
    </lineage>
</organism>
<evidence type="ECO:0000313" key="11">
    <source>
        <dbReference type="Proteomes" id="UP000829992"/>
    </source>
</evidence>
<evidence type="ECO:0000259" key="9">
    <source>
        <dbReference type="PROSITE" id="PS50156"/>
    </source>
</evidence>
<dbReference type="PANTHER" id="PTHR33406">
    <property type="entry name" value="MEMBRANE PROTEIN MJ1562-RELATED"/>
    <property type="match status" value="1"/>
</dbReference>
<feature type="domain" description="SSD" evidence="9">
    <location>
        <begin position="205"/>
        <end position="329"/>
    </location>
</feature>
<evidence type="ECO:0000256" key="7">
    <source>
        <dbReference type="SAM" id="MobiDB-lite"/>
    </source>
</evidence>
<feature type="region of interest" description="Disordered" evidence="7">
    <location>
        <begin position="341"/>
        <end position="367"/>
    </location>
</feature>
<dbReference type="Pfam" id="PF03176">
    <property type="entry name" value="MMPL"/>
    <property type="match status" value="2"/>
</dbReference>
<feature type="transmembrane region" description="Helical" evidence="8">
    <location>
        <begin position="306"/>
        <end position="330"/>
    </location>
</feature>
<keyword evidence="5 8" id="KW-1133">Transmembrane helix</keyword>
<dbReference type="RefSeq" id="WP_249592185.1">
    <property type="nucleotide sequence ID" value="NZ_BAAAQL010000018.1"/>
</dbReference>
<evidence type="ECO:0000256" key="2">
    <source>
        <dbReference type="ARBA" id="ARBA00010157"/>
    </source>
</evidence>
<feature type="compositionally biased region" description="Basic and acidic residues" evidence="7">
    <location>
        <begin position="743"/>
        <end position="754"/>
    </location>
</feature>
<dbReference type="Proteomes" id="UP000829992">
    <property type="component" value="Chromosome"/>
</dbReference>
<feature type="transmembrane region" description="Helical" evidence="8">
    <location>
        <begin position="571"/>
        <end position="592"/>
    </location>
</feature>
<evidence type="ECO:0000313" key="10">
    <source>
        <dbReference type="EMBL" id="UQT60853.1"/>
    </source>
</evidence>
<protein>
    <submittedName>
        <fullName evidence="10">MMPL family transporter</fullName>
    </submittedName>
</protein>
<reference evidence="10 11" key="1">
    <citation type="submission" date="2022-05" db="EMBL/GenBank/DDBJ databases">
        <authorList>
            <person name="Zhou X."/>
            <person name="Li K."/>
            <person name="Man Y."/>
        </authorList>
    </citation>
    <scope>NUCLEOTIDE SEQUENCE [LARGE SCALE GENOMIC DNA]</scope>
    <source>
        <strain evidence="10 11">MS405</strain>
    </source>
</reference>
<evidence type="ECO:0000256" key="6">
    <source>
        <dbReference type="ARBA" id="ARBA00023136"/>
    </source>
</evidence>
<comment type="subcellular location">
    <subcellularLocation>
        <location evidence="1">Cell membrane</location>
        <topology evidence="1">Multi-pass membrane protein</topology>
    </subcellularLocation>
</comment>
<feature type="transmembrane region" description="Helical" evidence="8">
    <location>
        <begin position="652"/>
        <end position="671"/>
    </location>
</feature>
<keyword evidence="3" id="KW-1003">Cell membrane</keyword>
<evidence type="ECO:0000256" key="4">
    <source>
        <dbReference type="ARBA" id="ARBA00022692"/>
    </source>
</evidence>
<gene>
    <name evidence="10" type="ORF">M4V62_40505</name>
</gene>
<dbReference type="PANTHER" id="PTHR33406:SF11">
    <property type="entry name" value="MEMBRANE PROTEIN SCO6666-RELATED"/>
    <property type="match status" value="1"/>
</dbReference>
<dbReference type="InterPro" id="IPR000731">
    <property type="entry name" value="SSD"/>
</dbReference>
<comment type="similarity">
    <text evidence="2">Belongs to the resistance-nodulation-cell division (RND) (TC 2.A.6) family. MmpL subfamily.</text>
</comment>
<accession>A0ABY4Q756</accession>
<feature type="region of interest" description="Disordered" evidence="7">
    <location>
        <begin position="733"/>
        <end position="754"/>
    </location>
</feature>
<feature type="transmembrane region" description="Helical" evidence="8">
    <location>
        <begin position="275"/>
        <end position="300"/>
    </location>
</feature>
<evidence type="ECO:0000256" key="1">
    <source>
        <dbReference type="ARBA" id="ARBA00004651"/>
    </source>
</evidence>
<keyword evidence="6 8" id="KW-0472">Membrane</keyword>
<feature type="transmembrane region" description="Helical" evidence="8">
    <location>
        <begin position="540"/>
        <end position="559"/>
    </location>
</feature>
<sequence>MATFLHRLGLGAFRRRWLTLLFWAVVLGVAGAASAGSSGSGDSNITLPGIEAQKAYDVLGEKYPAANADGASARVVVRAPEGEKLAADEPRAEVSALLKDLQGSSPRVASVADPFKAKTISADGTTGYAQVTYKAKPAELTDADHGHLQDALDAARGQGLTVEASGSALAPAEASSSSEAIGFVLGALILVVTFGSFIAAGMPLLTALLGVGITVSAITALTTALDLNSSTSSLATMLGIAVGIDYSLFIVSRYRSERAVGHDAREAAARANGTAGSAVVFAGLTVVIALVGLAVVNLPILTAMGMAAAGAVVVVVLVSVTLVPALLAFAPERVLGRASRKKSAGSKAAGTNGSKAPGTNGSKAADTKPPLAERWAGFVLRSPWKILLLAVLGLGVIALPATRLELSLPDDSTKPTSTTERKAYDMLAESFGPGFNGPLTLVVSGSDPAATKNAVGQLDDSVRDMKDVATVAPATYNPAGDTAMVALVPKSPPASEETKDLVHTIRDQAKSVQAATGALAMVTGTTAMNIDVAAKFADAIIPYLALVVGLAFLVLILVFRSILVPLKAALGFLLSVLASLGAVVAVFQWGWLKGLFGLEATGPIMSLMPILLVGIVFGLAMDYQVFLVTRIREAHVHGADPRRAITEGFRHSGKVVIAAALIMTGVFAGFIGGDDAMIKSLGFGLAIGVVLDAFVVRMTIVPAVLALLGGRAWSLPGWLDRRLPHVDVEGEKLGSTAPAVREPAPREADSAPTR</sequence>
<evidence type="ECO:0000256" key="8">
    <source>
        <dbReference type="SAM" id="Phobius"/>
    </source>
</evidence>